<reference evidence="5" key="1">
    <citation type="submission" date="2017-02" db="EMBL/GenBank/DDBJ databases">
        <title>Delving into the versatile metabolic prowess of the omnipresent phylum Bacteroidetes.</title>
        <authorList>
            <person name="Nobu M.K."/>
            <person name="Mei R."/>
            <person name="Narihiro T."/>
            <person name="Kuroda K."/>
            <person name="Liu W.-T."/>
        </authorList>
    </citation>
    <scope>NUCLEOTIDE SEQUENCE</scope>
    <source>
        <strain evidence="5">ADurb.Bin276</strain>
    </source>
</reference>
<keyword evidence="2" id="KW-0472">Membrane</keyword>
<feature type="domain" description="Peptidase S12 Pab87-related C-terminal" evidence="4">
    <location>
        <begin position="370"/>
        <end position="446"/>
    </location>
</feature>
<dbReference type="PANTHER" id="PTHR46825:SF11">
    <property type="entry name" value="PENICILLIN-BINDING PROTEIN 4"/>
    <property type="match status" value="1"/>
</dbReference>
<proteinExistence type="predicted"/>
<name>A0A1V5T0J9_9BACT</name>
<dbReference type="InterPro" id="IPR012338">
    <property type="entry name" value="Beta-lactam/transpept-like"/>
</dbReference>
<dbReference type="Pfam" id="PF00144">
    <property type="entry name" value="Beta-lactamase"/>
    <property type="match status" value="1"/>
</dbReference>
<feature type="domain" description="Beta-lactamase-related" evidence="3">
    <location>
        <begin position="37"/>
        <end position="342"/>
    </location>
</feature>
<dbReference type="GO" id="GO:0016020">
    <property type="term" value="C:membrane"/>
    <property type="evidence" value="ECO:0007669"/>
    <property type="project" value="UniProtKB-SubCell"/>
</dbReference>
<dbReference type="Pfam" id="PF11954">
    <property type="entry name" value="DUF3471"/>
    <property type="match status" value="1"/>
</dbReference>
<evidence type="ECO:0000313" key="5">
    <source>
        <dbReference type="EMBL" id="OQA59772.1"/>
    </source>
</evidence>
<dbReference type="InterPro" id="IPR050491">
    <property type="entry name" value="AmpC-like"/>
</dbReference>
<evidence type="ECO:0000256" key="2">
    <source>
        <dbReference type="ARBA" id="ARBA00023136"/>
    </source>
</evidence>
<dbReference type="AlphaFoldDB" id="A0A1V5T0J9"/>
<accession>A0A1V5T0J9</accession>
<dbReference type="InterPro" id="IPR021860">
    <property type="entry name" value="Peptidase_S12_Pab87-rel_C"/>
</dbReference>
<comment type="subcellular location">
    <subcellularLocation>
        <location evidence="1">Membrane</location>
    </subcellularLocation>
</comment>
<evidence type="ECO:0000259" key="3">
    <source>
        <dbReference type="Pfam" id="PF00144"/>
    </source>
</evidence>
<dbReference type="PANTHER" id="PTHR46825">
    <property type="entry name" value="D-ALANYL-D-ALANINE-CARBOXYPEPTIDASE/ENDOPEPTIDASE AMPH"/>
    <property type="match status" value="1"/>
</dbReference>
<evidence type="ECO:0000256" key="1">
    <source>
        <dbReference type="ARBA" id="ARBA00004370"/>
    </source>
</evidence>
<dbReference type="InterPro" id="IPR001466">
    <property type="entry name" value="Beta-lactam-related"/>
</dbReference>
<dbReference type="Gene3D" id="3.40.710.10">
    <property type="entry name" value="DD-peptidase/beta-lactamase superfamily"/>
    <property type="match status" value="1"/>
</dbReference>
<dbReference type="SUPFAM" id="SSF56601">
    <property type="entry name" value="beta-lactamase/transpeptidase-like"/>
    <property type="match status" value="1"/>
</dbReference>
<protein>
    <submittedName>
        <fullName evidence="5">Penicillin-binding protein 4</fullName>
    </submittedName>
</protein>
<evidence type="ECO:0000259" key="4">
    <source>
        <dbReference type="Pfam" id="PF11954"/>
    </source>
</evidence>
<dbReference type="EMBL" id="MWBQ01000047">
    <property type="protein sequence ID" value="OQA59772.1"/>
    <property type="molecule type" value="Genomic_DNA"/>
</dbReference>
<organism evidence="5">
    <name type="scientific">Candidatus Atribacter allofermentans</name>
    <dbReference type="NCBI Taxonomy" id="1852833"/>
    <lineage>
        <taxon>Bacteria</taxon>
        <taxon>Pseudomonadati</taxon>
        <taxon>Atribacterota</taxon>
        <taxon>Atribacteria</taxon>
        <taxon>Atribacterales</taxon>
        <taxon>Atribacteraceae</taxon>
        <taxon>Atribacter</taxon>
    </lineage>
</organism>
<comment type="caution">
    <text evidence="5">The sequence shown here is derived from an EMBL/GenBank/DDBJ whole genome shotgun (WGS) entry which is preliminary data.</text>
</comment>
<gene>
    <name evidence="5" type="primary">pbpE_1</name>
    <name evidence="5" type="ORF">BWY41_00801</name>
</gene>
<dbReference type="Proteomes" id="UP000485569">
    <property type="component" value="Unassembled WGS sequence"/>
</dbReference>
<sequence>MKAIGLRSGLLSIAWILLIWLVFIPPVLGAEVNNLQAAIDEYMNATVKTGRFNGSILVAQKGEVMVKKGYGTANFEWQIPNSSETIFRLGSVTKQFCAACIMQLEEKGLLSLNDQLQKYIPDYPQGNIITIHHLLTHTSGIPNFTNFPDYISTMMIPSPPEKTIDRFKNLPLEFQPGEKFAYSNSNYVLLGFILEKVSGQSFENYLQENILKPLHMEHTGYDHPEKILPNRASGYDASSEGLINTPYIDTSIPHAAGAMYSTVEDMYLWDQGLYGDTILSKASRDKMFTPFLSNYGYGWIITKAFGRKVIAHDGSINGFATHISRFVDDQVTVIVLSNFSHAQSSLIAKDLSAIVFGEPYDIPIEKSYIELEAEILDKYTGKYEIQPGLFAEITRKDQFLFIQVQGQPIIQLLPQTETQFFIQEVDATLTFITNEKGEFTEAVLHQSGKDIPLSRVK</sequence>